<reference evidence="2" key="1">
    <citation type="submission" date="2022-10" db="EMBL/GenBank/DDBJ databases">
        <title>Tapping the CABI collections for fungal endophytes: first genome assemblies for Collariella, Neodidymelliopsis, Ascochyta clinopodiicola, Didymella pomorum, Didymosphaeria variabile, Neocosmospora piperis and Neocucurbitaria cava.</title>
        <authorList>
            <person name="Hill R."/>
        </authorList>
    </citation>
    <scope>NUCLEOTIDE SEQUENCE</scope>
    <source>
        <strain evidence="2">IMI 355091</strain>
    </source>
</reference>
<dbReference type="EMBL" id="JAPEVA010000128">
    <property type="protein sequence ID" value="KAJ4398523.1"/>
    <property type="molecule type" value="Genomic_DNA"/>
</dbReference>
<proteinExistence type="predicted"/>
<keyword evidence="3" id="KW-1185">Reference proteome</keyword>
<dbReference type="Proteomes" id="UP001140510">
    <property type="component" value="Unassembled WGS sequence"/>
</dbReference>
<evidence type="ECO:0000256" key="1">
    <source>
        <dbReference type="SAM" id="MobiDB-lite"/>
    </source>
</evidence>
<dbReference type="OrthoDB" id="3786611at2759"/>
<organism evidence="2 3">
    <name type="scientific">Didymella pomorum</name>
    <dbReference type="NCBI Taxonomy" id="749634"/>
    <lineage>
        <taxon>Eukaryota</taxon>
        <taxon>Fungi</taxon>
        <taxon>Dikarya</taxon>
        <taxon>Ascomycota</taxon>
        <taxon>Pezizomycotina</taxon>
        <taxon>Dothideomycetes</taxon>
        <taxon>Pleosporomycetidae</taxon>
        <taxon>Pleosporales</taxon>
        <taxon>Pleosporineae</taxon>
        <taxon>Didymellaceae</taxon>
        <taxon>Didymella</taxon>
    </lineage>
</organism>
<gene>
    <name evidence="2" type="ORF">N0V91_010162</name>
</gene>
<feature type="compositionally biased region" description="Polar residues" evidence="1">
    <location>
        <begin position="174"/>
        <end position="184"/>
    </location>
</feature>
<comment type="caution">
    <text evidence="2">The sequence shown here is derived from an EMBL/GenBank/DDBJ whole genome shotgun (WGS) entry which is preliminary data.</text>
</comment>
<name>A0A9W9D2T6_9PLEO</name>
<feature type="region of interest" description="Disordered" evidence="1">
    <location>
        <begin position="1"/>
        <end position="135"/>
    </location>
</feature>
<sequence length="184" mass="19123">MLQSTLNATKARLEQIRMATVQAGSPSPPGEGSPASVTPPAQSAPVESPEQESGSSLAPPGTTKPAETHIEEGTDPVVLTESPEELIDEDNASVSTDNNPFGPENALNVVSTTQEAAGPSTEEVTPASAKDKGRAVKNSKVNGLLQEGGISLKDFAPEVEQKKGRSLRKLSVKAGSSSRPAWKR</sequence>
<evidence type="ECO:0000313" key="2">
    <source>
        <dbReference type="EMBL" id="KAJ4398523.1"/>
    </source>
</evidence>
<feature type="compositionally biased region" description="Acidic residues" evidence="1">
    <location>
        <begin position="82"/>
        <end position="91"/>
    </location>
</feature>
<evidence type="ECO:0000313" key="3">
    <source>
        <dbReference type="Proteomes" id="UP001140510"/>
    </source>
</evidence>
<protein>
    <submittedName>
        <fullName evidence="2">Uncharacterized protein</fullName>
    </submittedName>
</protein>
<dbReference type="AlphaFoldDB" id="A0A9W9D2T6"/>
<feature type="region of interest" description="Disordered" evidence="1">
    <location>
        <begin position="160"/>
        <end position="184"/>
    </location>
</feature>
<accession>A0A9W9D2T6</accession>